<organism evidence="1 2">
    <name type="scientific">Araneus ventricosus</name>
    <name type="common">Orbweaver spider</name>
    <name type="synonym">Epeira ventricosa</name>
    <dbReference type="NCBI Taxonomy" id="182803"/>
    <lineage>
        <taxon>Eukaryota</taxon>
        <taxon>Metazoa</taxon>
        <taxon>Ecdysozoa</taxon>
        <taxon>Arthropoda</taxon>
        <taxon>Chelicerata</taxon>
        <taxon>Arachnida</taxon>
        <taxon>Araneae</taxon>
        <taxon>Araneomorphae</taxon>
        <taxon>Entelegynae</taxon>
        <taxon>Araneoidea</taxon>
        <taxon>Araneidae</taxon>
        <taxon>Araneus</taxon>
    </lineage>
</organism>
<gene>
    <name evidence="1" type="ORF">AVEN_48928_1</name>
</gene>
<evidence type="ECO:0000313" key="2">
    <source>
        <dbReference type="Proteomes" id="UP000499080"/>
    </source>
</evidence>
<sequence>MPLVFVKVAGTLRADLGPGKRCTFGTGTIKGAKTETHLLNVCCSAARLVGGIEERSALILFDDMRNAAIYGYSNYVHQQRLCTRKIALACEISSGVDEGLQKMSAIFLSGLADF</sequence>
<proteinExistence type="predicted"/>
<protein>
    <submittedName>
        <fullName evidence="1">Uncharacterized protein</fullName>
    </submittedName>
</protein>
<accession>A0A4Y2AGL1</accession>
<dbReference type="EMBL" id="BGPR01000017">
    <property type="protein sequence ID" value="GBL78963.1"/>
    <property type="molecule type" value="Genomic_DNA"/>
</dbReference>
<dbReference type="Proteomes" id="UP000499080">
    <property type="component" value="Unassembled WGS sequence"/>
</dbReference>
<dbReference type="AlphaFoldDB" id="A0A4Y2AGL1"/>
<name>A0A4Y2AGL1_ARAVE</name>
<comment type="caution">
    <text evidence="1">The sequence shown here is derived from an EMBL/GenBank/DDBJ whole genome shotgun (WGS) entry which is preliminary data.</text>
</comment>
<evidence type="ECO:0000313" key="1">
    <source>
        <dbReference type="EMBL" id="GBL78963.1"/>
    </source>
</evidence>
<keyword evidence="2" id="KW-1185">Reference proteome</keyword>
<reference evidence="1 2" key="1">
    <citation type="journal article" date="2019" name="Sci. Rep.">
        <title>Orb-weaving spider Araneus ventricosus genome elucidates the spidroin gene catalogue.</title>
        <authorList>
            <person name="Kono N."/>
            <person name="Nakamura H."/>
            <person name="Ohtoshi R."/>
            <person name="Moran D.A.P."/>
            <person name="Shinohara A."/>
            <person name="Yoshida Y."/>
            <person name="Fujiwara M."/>
            <person name="Mori M."/>
            <person name="Tomita M."/>
            <person name="Arakawa K."/>
        </authorList>
    </citation>
    <scope>NUCLEOTIDE SEQUENCE [LARGE SCALE GENOMIC DNA]</scope>
</reference>